<keyword evidence="3 6" id="KW-0479">Metal-binding</keyword>
<evidence type="ECO:0000256" key="7">
    <source>
        <dbReference type="RuleBase" id="RU000461"/>
    </source>
</evidence>
<dbReference type="CDD" id="cd11041">
    <property type="entry name" value="CYP503A1-like"/>
    <property type="match status" value="1"/>
</dbReference>
<dbReference type="PRINTS" id="PR00385">
    <property type="entry name" value="P450"/>
</dbReference>
<dbReference type="Pfam" id="PF00067">
    <property type="entry name" value="p450"/>
    <property type="match status" value="1"/>
</dbReference>
<dbReference type="InterPro" id="IPR002403">
    <property type="entry name" value="Cyt_P450_E_grp-IV"/>
</dbReference>
<dbReference type="PROSITE" id="PS00086">
    <property type="entry name" value="CYTOCHROME_P450"/>
    <property type="match status" value="1"/>
</dbReference>
<dbReference type="Gene3D" id="1.10.630.10">
    <property type="entry name" value="Cytochrome P450"/>
    <property type="match status" value="1"/>
</dbReference>
<dbReference type="STRING" id="933852.A0A0C2W8A1"/>
<dbReference type="HOGENOM" id="CLU_022195_0_2_1"/>
<dbReference type="InterPro" id="IPR036396">
    <property type="entry name" value="Cyt_P450_sf"/>
</dbReference>
<comment type="cofactor">
    <cofactor evidence="1 6">
        <name>heme</name>
        <dbReference type="ChEBI" id="CHEBI:30413"/>
    </cofactor>
</comment>
<evidence type="ECO:0000256" key="2">
    <source>
        <dbReference type="ARBA" id="ARBA00010617"/>
    </source>
</evidence>
<dbReference type="AlphaFoldDB" id="A0A0C2W8A1"/>
<keyword evidence="6 7" id="KW-0349">Heme</keyword>
<reference evidence="8 9" key="1">
    <citation type="submission" date="2014-04" db="EMBL/GenBank/DDBJ databases">
        <authorList>
            <consortium name="DOE Joint Genome Institute"/>
            <person name="Kuo A."/>
            <person name="Zuccaro A."/>
            <person name="Kohler A."/>
            <person name="Nagy L.G."/>
            <person name="Floudas D."/>
            <person name="Copeland A."/>
            <person name="Barry K.W."/>
            <person name="Cichocki N."/>
            <person name="Veneault-Fourrey C."/>
            <person name="LaButti K."/>
            <person name="Lindquist E.A."/>
            <person name="Lipzen A."/>
            <person name="Lundell T."/>
            <person name="Morin E."/>
            <person name="Murat C."/>
            <person name="Sun H."/>
            <person name="Tunlid A."/>
            <person name="Henrissat B."/>
            <person name="Grigoriev I.V."/>
            <person name="Hibbett D.S."/>
            <person name="Martin F."/>
            <person name="Nordberg H.P."/>
            <person name="Cantor M.N."/>
            <person name="Hua S.X."/>
        </authorList>
    </citation>
    <scope>NUCLEOTIDE SEQUENCE [LARGE SCALE GENOMIC DNA]</scope>
    <source>
        <strain evidence="8 9">MAFF 305830</strain>
    </source>
</reference>
<dbReference type="SUPFAM" id="SSF48264">
    <property type="entry name" value="Cytochrome P450"/>
    <property type="match status" value="1"/>
</dbReference>
<keyword evidence="9" id="KW-1185">Reference proteome</keyword>
<keyword evidence="7" id="KW-0503">Monooxygenase</keyword>
<dbReference type="GO" id="GO:0016705">
    <property type="term" value="F:oxidoreductase activity, acting on paired donors, with incorporation or reduction of molecular oxygen"/>
    <property type="evidence" value="ECO:0007669"/>
    <property type="project" value="InterPro"/>
</dbReference>
<dbReference type="GO" id="GO:0004497">
    <property type="term" value="F:monooxygenase activity"/>
    <property type="evidence" value="ECO:0007669"/>
    <property type="project" value="UniProtKB-KW"/>
</dbReference>
<evidence type="ECO:0000313" key="9">
    <source>
        <dbReference type="Proteomes" id="UP000054097"/>
    </source>
</evidence>
<dbReference type="EMBL" id="KN824351">
    <property type="protein sequence ID" value="KIM22628.1"/>
    <property type="molecule type" value="Genomic_DNA"/>
</dbReference>
<organism evidence="8 9">
    <name type="scientific">Serendipita vermifera MAFF 305830</name>
    <dbReference type="NCBI Taxonomy" id="933852"/>
    <lineage>
        <taxon>Eukaryota</taxon>
        <taxon>Fungi</taxon>
        <taxon>Dikarya</taxon>
        <taxon>Basidiomycota</taxon>
        <taxon>Agaricomycotina</taxon>
        <taxon>Agaricomycetes</taxon>
        <taxon>Sebacinales</taxon>
        <taxon>Serendipitaceae</taxon>
        <taxon>Serendipita</taxon>
    </lineage>
</organism>
<dbReference type="GO" id="GO:0005506">
    <property type="term" value="F:iron ion binding"/>
    <property type="evidence" value="ECO:0007669"/>
    <property type="project" value="InterPro"/>
</dbReference>
<dbReference type="GO" id="GO:0020037">
    <property type="term" value="F:heme binding"/>
    <property type="evidence" value="ECO:0007669"/>
    <property type="project" value="InterPro"/>
</dbReference>
<evidence type="ECO:0000256" key="3">
    <source>
        <dbReference type="ARBA" id="ARBA00022723"/>
    </source>
</evidence>
<dbReference type="PRINTS" id="PR00465">
    <property type="entry name" value="EP450IV"/>
</dbReference>
<name>A0A0C2W8A1_SERVB</name>
<keyword evidence="5 6" id="KW-0408">Iron</keyword>
<proteinExistence type="inferred from homology"/>
<evidence type="ECO:0000256" key="5">
    <source>
        <dbReference type="ARBA" id="ARBA00023004"/>
    </source>
</evidence>
<evidence type="ECO:0000313" key="8">
    <source>
        <dbReference type="EMBL" id="KIM22628.1"/>
    </source>
</evidence>
<protein>
    <recommendedName>
        <fullName evidence="10">Cytochrome P450</fullName>
    </recommendedName>
</protein>
<dbReference type="InterPro" id="IPR001128">
    <property type="entry name" value="Cyt_P450"/>
</dbReference>
<keyword evidence="4 7" id="KW-0560">Oxidoreductase</keyword>
<evidence type="ECO:0008006" key="10">
    <source>
        <dbReference type="Google" id="ProtNLM"/>
    </source>
</evidence>
<evidence type="ECO:0000256" key="4">
    <source>
        <dbReference type="ARBA" id="ARBA00023002"/>
    </source>
</evidence>
<evidence type="ECO:0000256" key="6">
    <source>
        <dbReference type="PIRSR" id="PIRSR602403-1"/>
    </source>
</evidence>
<feature type="binding site" description="axial binding residue" evidence="6">
    <location>
        <position position="456"/>
    </location>
    <ligand>
        <name>heme</name>
        <dbReference type="ChEBI" id="CHEBI:30413"/>
    </ligand>
    <ligandPart>
        <name>Fe</name>
        <dbReference type="ChEBI" id="CHEBI:18248"/>
    </ligandPart>
</feature>
<dbReference type="OrthoDB" id="1844152at2759"/>
<dbReference type="PANTHER" id="PTHR46206">
    <property type="entry name" value="CYTOCHROME P450"/>
    <property type="match status" value="1"/>
</dbReference>
<reference evidence="9" key="2">
    <citation type="submission" date="2015-01" db="EMBL/GenBank/DDBJ databases">
        <title>Evolutionary Origins and Diversification of the Mycorrhizal Mutualists.</title>
        <authorList>
            <consortium name="DOE Joint Genome Institute"/>
            <consortium name="Mycorrhizal Genomics Consortium"/>
            <person name="Kohler A."/>
            <person name="Kuo A."/>
            <person name="Nagy L.G."/>
            <person name="Floudas D."/>
            <person name="Copeland A."/>
            <person name="Barry K.W."/>
            <person name="Cichocki N."/>
            <person name="Veneault-Fourrey C."/>
            <person name="LaButti K."/>
            <person name="Lindquist E.A."/>
            <person name="Lipzen A."/>
            <person name="Lundell T."/>
            <person name="Morin E."/>
            <person name="Murat C."/>
            <person name="Riley R."/>
            <person name="Ohm R."/>
            <person name="Sun H."/>
            <person name="Tunlid A."/>
            <person name="Henrissat B."/>
            <person name="Grigoriev I.V."/>
            <person name="Hibbett D.S."/>
            <person name="Martin F."/>
        </authorList>
    </citation>
    <scope>NUCLEOTIDE SEQUENCE [LARGE SCALE GENOMIC DNA]</scope>
    <source>
        <strain evidence="9">MAFF 305830</strain>
    </source>
</reference>
<gene>
    <name evidence="8" type="ORF">M408DRAFT_332825</name>
</gene>
<accession>A0A0C2W8A1</accession>
<dbReference type="Proteomes" id="UP000054097">
    <property type="component" value="Unassembled WGS sequence"/>
</dbReference>
<dbReference type="InterPro" id="IPR017972">
    <property type="entry name" value="Cyt_P450_CS"/>
</dbReference>
<sequence length="525" mass="59453">MKAASSELVQHYLDIIQNSPYSWYIASGVVVTAWAFRSWLKQLPIPTYGGFFSFSRTISAIQFQVTSGPQRYIEWYQKVPMILVPRMDTWTILVHGKYIDELSRAPEDQLSFVDASSNIFQTRYNFGQWVFEDHFHHEPIKKQLTRNLSTLFPDVLDEVHEAISSQLRIGPNESATVAVFPFIQRTIARTANRVFVGLPLCRDEGWLALVQGTALDTIKVATVVNMFPEFLRPIVGRLMSPMEPRLAKALKMAGPLVEEKIAQRGTEAQTEDYISWLIQYATDRECNAKNILNRLMITNFAAIHTSSSTVTQALYWLLSRPHYFEPLRAEILEVTERLGWTREAIGSMPKLDSFMKESMRMTPIGPQIMNRIALRPFTFSNGLKVPTGTSISSHLYGTHQDEILYPHASTFDGFRFAESTTGEKDETGARSAPKTKKTMYTTSSTYLSFGHGKHACPGRFFASMVVKLIMAELIVNYDLSWPEDVPKNTGGVDILGEKVGYRPADMWIGGIVPDQRAKVVLRRKA</sequence>
<comment type="similarity">
    <text evidence="2 7">Belongs to the cytochrome P450 family.</text>
</comment>
<evidence type="ECO:0000256" key="1">
    <source>
        <dbReference type="ARBA" id="ARBA00001971"/>
    </source>
</evidence>